<evidence type="ECO:0000256" key="8">
    <source>
        <dbReference type="ARBA" id="ARBA00023125"/>
    </source>
</evidence>
<comment type="caution">
    <text evidence="14">The sequence shown here is derived from an EMBL/GenBank/DDBJ whole genome shotgun (WGS) entry which is preliminary data.</text>
</comment>
<feature type="domain" description="C2H2-type" evidence="13">
    <location>
        <begin position="118"/>
        <end position="145"/>
    </location>
</feature>
<dbReference type="PANTHER" id="PTHR24404:SF114">
    <property type="entry name" value="KLUMPFUSS, ISOFORM B-RELATED"/>
    <property type="match status" value="1"/>
</dbReference>
<evidence type="ECO:0000256" key="5">
    <source>
        <dbReference type="ARBA" id="ARBA00022771"/>
    </source>
</evidence>
<dbReference type="FunFam" id="3.30.160.60:FF:000446">
    <property type="entry name" value="Zinc finger protein"/>
    <property type="match status" value="1"/>
</dbReference>
<feature type="domain" description="C2H2-type" evidence="13">
    <location>
        <begin position="89"/>
        <end position="117"/>
    </location>
</feature>
<dbReference type="SMART" id="SM00355">
    <property type="entry name" value="ZnF_C2H2"/>
    <property type="match status" value="7"/>
</dbReference>
<dbReference type="InterPro" id="IPR036236">
    <property type="entry name" value="Znf_C2H2_sf"/>
</dbReference>
<organism evidence="14 15">
    <name type="scientific">Ridgeia piscesae</name>
    <name type="common">Tubeworm</name>
    <dbReference type="NCBI Taxonomy" id="27915"/>
    <lineage>
        <taxon>Eukaryota</taxon>
        <taxon>Metazoa</taxon>
        <taxon>Spiralia</taxon>
        <taxon>Lophotrochozoa</taxon>
        <taxon>Annelida</taxon>
        <taxon>Polychaeta</taxon>
        <taxon>Sedentaria</taxon>
        <taxon>Canalipalpata</taxon>
        <taxon>Sabellida</taxon>
        <taxon>Siboglinidae</taxon>
        <taxon>Ridgeia</taxon>
    </lineage>
</organism>
<feature type="domain" description="C2H2-type" evidence="13">
    <location>
        <begin position="172"/>
        <end position="194"/>
    </location>
</feature>
<dbReference type="GO" id="GO:0000978">
    <property type="term" value="F:RNA polymerase II cis-regulatory region sequence-specific DNA binding"/>
    <property type="evidence" value="ECO:0007669"/>
    <property type="project" value="TreeGrafter"/>
</dbReference>
<evidence type="ECO:0000256" key="4">
    <source>
        <dbReference type="ARBA" id="ARBA00022737"/>
    </source>
</evidence>
<evidence type="ECO:0000256" key="9">
    <source>
        <dbReference type="ARBA" id="ARBA00023163"/>
    </source>
</evidence>
<dbReference type="PROSITE" id="PS50157">
    <property type="entry name" value="ZINC_FINGER_C2H2_2"/>
    <property type="match status" value="5"/>
</dbReference>
<feature type="domain" description="C2H2-type" evidence="13">
    <location>
        <begin position="146"/>
        <end position="168"/>
    </location>
</feature>
<evidence type="ECO:0000313" key="15">
    <source>
        <dbReference type="Proteomes" id="UP001209878"/>
    </source>
</evidence>
<comment type="function">
    <text evidence="1">May be involved in transcriptional regulation.</text>
</comment>
<reference evidence="14" key="1">
    <citation type="journal article" date="2023" name="Mol. Biol. Evol.">
        <title>Third-Generation Sequencing Reveals the Adaptive Role of the Epigenome in Three Deep-Sea Polychaetes.</title>
        <authorList>
            <person name="Perez M."/>
            <person name="Aroh O."/>
            <person name="Sun Y."/>
            <person name="Lan Y."/>
            <person name="Juniper S.K."/>
            <person name="Young C.R."/>
            <person name="Angers B."/>
            <person name="Qian P.Y."/>
        </authorList>
    </citation>
    <scope>NUCLEOTIDE SEQUENCE</scope>
    <source>
        <strain evidence="14">R07B-5</strain>
    </source>
</reference>
<gene>
    <name evidence="14" type="ORF">NP493_61g03020</name>
</gene>
<keyword evidence="10" id="KW-0539">Nucleus</keyword>
<evidence type="ECO:0000256" key="12">
    <source>
        <dbReference type="SAM" id="MobiDB-lite"/>
    </source>
</evidence>
<proteinExistence type="predicted"/>
<keyword evidence="7" id="KW-0805">Transcription regulation</keyword>
<evidence type="ECO:0000256" key="6">
    <source>
        <dbReference type="ARBA" id="ARBA00022833"/>
    </source>
</evidence>
<keyword evidence="8" id="KW-0238">DNA-binding</keyword>
<dbReference type="AlphaFoldDB" id="A0AAD9PAE2"/>
<evidence type="ECO:0000259" key="13">
    <source>
        <dbReference type="PROSITE" id="PS50157"/>
    </source>
</evidence>
<feature type="domain" description="C2H2-type" evidence="13">
    <location>
        <begin position="456"/>
        <end position="483"/>
    </location>
</feature>
<name>A0AAD9PAE2_RIDPI</name>
<evidence type="ECO:0000256" key="2">
    <source>
        <dbReference type="ARBA" id="ARBA00004123"/>
    </source>
</evidence>
<dbReference type="GO" id="GO:0005634">
    <property type="term" value="C:nucleus"/>
    <property type="evidence" value="ECO:0007669"/>
    <property type="project" value="UniProtKB-SubCell"/>
</dbReference>
<dbReference type="Proteomes" id="UP001209878">
    <property type="component" value="Unassembled WGS sequence"/>
</dbReference>
<keyword evidence="6" id="KW-0862">Zinc</keyword>
<dbReference type="Gene3D" id="3.30.160.60">
    <property type="entry name" value="Classic Zinc Finger"/>
    <property type="match status" value="4"/>
</dbReference>
<dbReference type="InterPro" id="IPR013087">
    <property type="entry name" value="Znf_C2H2_type"/>
</dbReference>
<sequence>MTDEELHTTRDGLASVVHSQEIQQQNQQQQQRQQDRQQQQPQQQQHVTPSTAAASDVTVSPPGAATRLPQISARDLAYLVDVKPRDGSYQCSLCGKQFGYKNGLIRHVRLTHVGEKPYQCNICQRRFGYKHILMEHQNLHFGNRPYACTMCDKRFAARSNLIQHRTVHRRPFHCSQCGKRFDREEQLKKHEFAHPQTLLTCNTCRYTAVTQTDLNRHMLHAHRPHGIVGRGGGDAGFTASGSLQLEVTSRGVDSVTPPGDQYQMDAGYHSQRIDAVCNTLSRNDECHSLGGVVVKQERTDDSGDTSGYPAPQRAGNVGSGTERKSGNVDNHQTTSVLPGIHEAFSHRSPFQQLSPTLAGVPIATSGVFSQSAPDFGHQAMVSRQPETVASHPATFLSFPMASQSQSPRRRPTAQLPPIAQVLRQSKDKATQHSAPIPDVLNLDDVLSYYVSKGSLFRCRHCNILFFERGMYFLHSSLHGASSPWQCSICHTECSDKNEFTLHFVNQQHSA</sequence>
<keyword evidence="15" id="KW-1185">Reference proteome</keyword>
<comment type="subcellular location">
    <subcellularLocation>
        <location evidence="2">Nucleus</location>
    </subcellularLocation>
</comment>
<evidence type="ECO:0000256" key="7">
    <source>
        <dbReference type="ARBA" id="ARBA00023015"/>
    </source>
</evidence>
<dbReference type="FunFam" id="3.30.160.60:FF:000045">
    <property type="entry name" value="ZFP69 zinc finger protein B"/>
    <property type="match status" value="1"/>
</dbReference>
<dbReference type="Pfam" id="PF00096">
    <property type="entry name" value="zf-C2H2"/>
    <property type="match status" value="3"/>
</dbReference>
<evidence type="ECO:0000256" key="10">
    <source>
        <dbReference type="ARBA" id="ARBA00023242"/>
    </source>
</evidence>
<evidence type="ECO:0000256" key="1">
    <source>
        <dbReference type="ARBA" id="ARBA00003767"/>
    </source>
</evidence>
<dbReference type="PROSITE" id="PS00028">
    <property type="entry name" value="ZINC_FINGER_C2H2_1"/>
    <property type="match status" value="6"/>
</dbReference>
<evidence type="ECO:0000256" key="3">
    <source>
        <dbReference type="ARBA" id="ARBA00022723"/>
    </source>
</evidence>
<dbReference type="PANTHER" id="PTHR24404">
    <property type="entry name" value="ZINC FINGER PROTEIN"/>
    <property type="match status" value="1"/>
</dbReference>
<dbReference type="GO" id="GO:0008270">
    <property type="term" value="F:zinc ion binding"/>
    <property type="evidence" value="ECO:0007669"/>
    <property type="project" value="UniProtKB-KW"/>
</dbReference>
<dbReference type="GO" id="GO:0006357">
    <property type="term" value="P:regulation of transcription by RNA polymerase II"/>
    <property type="evidence" value="ECO:0007669"/>
    <property type="project" value="TreeGrafter"/>
</dbReference>
<keyword evidence="9" id="KW-0804">Transcription</keyword>
<keyword evidence="3" id="KW-0479">Metal-binding</keyword>
<evidence type="ECO:0000256" key="11">
    <source>
        <dbReference type="PROSITE-ProRule" id="PRU00042"/>
    </source>
</evidence>
<feature type="compositionally biased region" description="Basic and acidic residues" evidence="12">
    <location>
        <begin position="1"/>
        <end position="10"/>
    </location>
</feature>
<evidence type="ECO:0000313" key="14">
    <source>
        <dbReference type="EMBL" id="KAK2191104.1"/>
    </source>
</evidence>
<protein>
    <recommendedName>
        <fullName evidence="13">C2H2-type domain-containing protein</fullName>
    </recommendedName>
</protein>
<dbReference type="GO" id="GO:0003700">
    <property type="term" value="F:DNA-binding transcription factor activity"/>
    <property type="evidence" value="ECO:0007669"/>
    <property type="project" value="TreeGrafter"/>
</dbReference>
<feature type="region of interest" description="Disordered" evidence="12">
    <location>
        <begin position="1"/>
        <end position="66"/>
    </location>
</feature>
<accession>A0AAD9PAE2</accession>
<feature type="region of interest" description="Disordered" evidence="12">
    <location>
        <begin position="295"/>
        <end position="333"/>
    </location>
</feature>
<dbReference type="InterPro" id="IPR050589">
    <property type="entry name" value="Ikaros_C2H2-ZF"/>
</dbReference>
<dbReference type="SUPFAM" id="SSF57667">
    <property type="entry name" value="beta-beta-alpha zinc fingers"/>
    <property type="match status" value="3"/>
</dbReference>
<keyword evidence="4" id="KW-0677">Repeat</keyword>
<dbReference type="EMBL" id="JAODUO010000060">
    <property type="protein sequence ID" value="KAK2191104.1"/>
    <property type="molecule type" value="Genomic_DNA"/>
</dbReference>
<feature type="compositionally biased region" description="Low complexity" evidence="12">
    <location>
        <begin position="23"/>
        <end position="45"/>
    </location>
</feature>
<dbReference type="FunFam" id="3.30.160.60:FF:000363">
    <property type="entry name" value="Zinc finger protein 239"/>
    <property type="match status" value="1"/>
</dbReference>
<keyword evidence="5 11" id="KW-0863">Zinc-finger</keyword>